<feature type="domain" description="Tetrahydrofolate dehydrogenase/cyclohydrolase NAD(P)-binding" evidence="13">
    <location>
        <begin position="139"/>
        <end position="279"/>
    </location>
</feature>
<gene>
    <name evidence="11" type="primary">folD</name>
    <name evidence="14" type="ORF">HNQ80_003440</name>
</gene>
<accession>A0A841KV73</accession>
<keyword evidence="2 11" id="KW-0554">One-carbon metabolism</keyword>
<dbReference type="GO" id="GO:0006164">
    <property type="term" value="P:purine nucleotide biosynthetic process"/>
    <property type="evidence" value="ECO:0007669"/>
    <property type="project" value="UniProtKB-KW"/>
</dbReference>
<comment type="pathway">
    <text evidence="1 11">One-carbon metabolism; tetrahydrofolate interconversion.</text>
</comment>
<keyword evidence="9 11" id="KW-0486">Methionine biosynthesis</keyword>
<proteinExistence type="inferred from homology"/>
<evidence type="ECO:0000256" key="8">
    <source>
        <dbReference type="ARBA" id="ARBA00023102"/>
    </source>
</evidence>
<dbReference type="GO" id="GO:0035999">
    <property type="term" value="P:tetrahydrofolate interconversion"/>
    <property type="evidence" value="ECO:0007669"/>
    <property type="project" value="UniProtKB-UniRule"/>
</dbReference>
<dbReference type="CDD" id="cd01080">
    <property type="entry name" value="NAD_bind_m-THF_DH_Cyclohyd"/>
    <property type="match status" value="1"/>
</dbReference>
<evidence type="ECO:0000256" key="7">
    <source>
        <dbReference type="ARBA" id="ARBA00023002"/>
    </source>
</evidence>
<feature type="binding site" evidence="11">
    <location>
        <position position="190"/>
    </location>
    <ligand>
        <name>NADP(+)</name>
        <dbReference type="ChEBI" id="CHEBI:58349"/>
    </ligand>
</feature>
<keyword evidence="8 11" id="KW-0368">Histidine biosynthesis</keyword>
<dbReference type="Pfam" id="PF02882">
    <property type="entry name" value="THF_DHG_CYH_C"/>
    <property type="match status" value="1"/>
</dbReference>
<evidence type="ECO:0000313" key="15">
    <source>
        <dbReference type="Proteomes" id="UP000579281"/>
    </source>
</evidence>
<comment type="catalytic activity">
    <reaction evidence="11">
        <text>(6R)-5,10-methylene-5,6,7,8-tetrahydrofolate + NADP(+) = (6R)-5,10-methenyltetrahydrofolate + NADPH</text>
        <dbReference type="Rhea" id="RHEA:22812"/>
        <dbReference type="ChEBI" id="CHEBI:15636"/>
        <dbReference type="ChEBI" id="CHEBI:57455"/>
        <dbReference type="ChEBI" id="CHEBI:57783"/>
        <dbReference type="ChEBI" id="CHEBI:58349"/>
        <dbReference type="EC" id="1.5.1.5"/>
    </reaction>
</comment>
<dbReference type="Gene3D" id="3.40.50.720">
    <property type="entry name" value="NAD(P)-binding Rossmann-like Domain"/>
    <property type="match status" value="1"/>
</dbReference>
<dbReference type="Pfam" id="PF00763">
    <property type="entry name" value="THF_DHG_CYH"/>
    <property type="match status" value="1"/>
</dbReference>
<dbReference type="InterPro" id="IPR020630">
    <property type="entry name" value="THF_DH/CycHdrlase_cat_dom"/>
</dbReference>
<dbReference type="GO" id="GO:0000105">
    <property type="term" value="P:L-histidine biosynthetic process"/>
    <property type="evidence" value="ECO:0007669"/>
    <property type="project" value="UniProtKB-KW"/>
</dbReference>
<evidence type="ECO:0000256" key="6">
    <source>
        <dbReference type="ARBA" id="ARBA00022857"/>
    </source>
</evidence>
<evidence type="ECO:0000256" key="2">
    <source>
        <dbReference type="ARBA" id="ARBA00022563"/>
    </source>
</evidence>
<dbReference type="GO" id="GO:0005829">
    <property type="term" value="C:cytosol"/>
    <property type="evidence" value="ECO:0007669"/>
    <property type="project" value="TreeGrafter"/>
</dbReference>
<dbReference type="GO" id="GO:0004488">
    <property type="term" value="F:methylenetetrahydrofolate dehydrogenase (NADP+) activity"/>
    <property type="evidence" value="ECO:0007669"/>
    <property type="project" value="UniProtKB-UniRule"/>
</dbReference>
<evidence type="ECO:0000256" key="10">
    <source>
        <dbReference type="ARBA" id="ARBA00023268"/>
    </source>
</evidence>
<keyword evidence="7 11" id="KW-0560">Oxidoreductase</keyword>
<dbReference type="InterPro" id="IPR000672">
    <property type="entry name" value="THF_DH/CycHdrlase"/>
</dbReference>
<keyword evidence="15" id="KW-1185">Reference proteome</keyword>
<dbReference type="HAMAP" id="MF_01576">
    <property type="entry name" value="THF_DHG_CYH"/>
    <property type="match status" value="1"/>
</dbReference>
<name>A0A841KV73_9FIRM</name>
<dbReference type="FunFam" id="3.40.50.720:FF:000094">
    <property type="entry name" value="Bifunctional protein FolD"/>
    <property type="match status" value="1"/>
</dbReference>
<dbReference type="AlphaFoldDB" id="A0A841KV73"/>
<evidence type="ECO:0000259" key="12">
    <source>
        <dbReference type="Pfam" id="PF00763"/>
    </source>
</evidence>
<keyword evidence="3 11" id="KW-0028">Amino-acid biosynthesis</keyword>
<dbReference type="InterPro" id="IPR020631">
    <property type="entry name" value="THF_DH/CycHdrlase_NAD-bd_dom"/>
</dbReference>
<dbReference type="RefSeq" id="WP_184311821.1">
    <property type="nucleotide sequence ID" value="NZ_JACHEN010000022.1"/>
</dbReference>
<dbReference type="PRINTS" id="PR00085">
    <property type="entry name" value="THFDHDRGNASE"/>
</dbReference>
<dbReference type="EC" id="1.5.1.5" evidence="11"/>
<evidence type="ECO:0000256" key="9">
    <source>
        <dbReference type="ARBA" id="ARBA00023167"/>
    </source>
</evidence>
<evidence type="ECO:0000259" key="13">
    <source>
        <dbReference type="Pfam" id="PF02882"/>
    </source>
</evidence>
<comment type="catalytic activity">
    <reaction evidence="11">
        <text>(6R)-5,10-methenyltetrahydrofolate + H2O = (6R)-10-formyltetrahydrofolate + H(+)</text>
        <dbReference type="Rhea" id="RHEA:23700"/>
        <dbReference type="ChEBI" id="CHEBI:15377"/>
        <dbReference type="ChEBI" id="CHEBI:15378"/>
        <dbReference type="ChEBI" id="CHEBI:57455"/>
        <dbReference type="ChEBI" id="CHEBI:195366"/>
        <dbReference type="EC" id="3.5.4.9"/>
    </reaction>
</comment>
<comment type="similarity">
    <text evidence="11">Belongs to the tetrahydrofolate dehydrogenase/cyclohydrolase family.</text>
</comment>
<dbReference type="InterPro" id="IPR036291">
    <property type="entry name" value="NAD(P)-bd_dom_sf"/>
</dbReference>
<evidence type="ECO:0000256" key="4">
    <source>
        <dbReference type="ARBA" id="ARBA00022755"/>
    </source>
</evidence>
<sequence length="289" mass="31703">MGVKLDGKPVVQHLREDIKKRVALLEEDGNTPTMLIIRVGEREDDISYEKSILKNCEILGIRSFVKCLPVDVSQEDLIAVIEQANTNDDIHGIMLFRPLPAHLDLEVIRDVINPMKDIDCMNPVNLQKVLETNVKGIAPCTPKAVVELLKYYNIPLEGANITMVGSSLVVGKPLGLLLIEEKATVTFCHIYTKDVAAFTTKADIVIVAIGKAKLIKDNYFNENTVVIDVGINVTEDGKICGDVDYDLVFDKVKAITPTVGGIGIITTTILLSHVVEACETFVQSYSVNA</sequence>
<dbReference type="Gene3D" id="3.40.50.10860">
    <property type="entry name" value="Leucine Dehydrogenase, chain A, domain 1"/>
    <property type="match status" value="1"/>
</dbReference>
<dbReference type="PANTHER" id="PTHR48099:SF5">
    <property type="entry name" value="C-1-TETRAHYDROFOLATE SYNTHASE, CYTOPLASMIC"/>
    <property type="match status" value="1"/>
</dbReference>
<dbReference type="EC" id="3.5.4.9" evidence="11"/>
<dbReference type="SUPFAM" id="SSF53223">
    <property type="entry name" value="Aminoacid dehydrogenase-like, N-terminal domain"/>
    <property type="match status" value="1"/>
</dbReference>
<comment type="subunit">
    <text evidence="11">Homodimer.</text>
</comment>
<evidence type="ECO:0000256" key="5">
    <source>
        <dbReference type="ARBA" id="ARBA00022801"/>
    </source>
</evidence>
<dbReference type="PANTHER" id="PTHR48099">
    <property type="entry name" value="C-1-TETRAHYDROFOLATE SYNTHASE, CYTOPLASMIC-RELATED"/>
    <property type="match status" value="1"/>
</dbReference>
<feature type="binding site" evidence="11">
    <location>
        <begin position="165"/>
        <end position="167"/>
    </location>
    <ligand>
        <name>NADP(+)</name>
        <dbReference type="ChEBI" id="CHEBI:58349"/>
    </ligand>
</feature>
<dbReference type="GO" id="GO:0009086">
    <property type="term" value="P:methionine biosynthetic process"/>
    <property type="evidence" value="ECO:0007669"/>
    <property type="project" value="UniProtKB-KW"/>
</dbReference>
<dbReference type="UniPathway" id="UPA00193"/>
<comment type="caution">
    <text evidence="14">The sequence shown here is derived from an EMBL/GenBank/DDBJ whole genome shotgun (WGS) entry which is preliminary data.</text>
</comment>
<keyword evidence="5 11" id="KW-0378">Hydrolase</keyword>
<evidence type="ECO:0000256" key="11">
    <source>
        <dbReference type="HAMAP-Rule" id="MF_01576"/>
    </source>
</evidence>
<dbReference type="SUPFAM" id="SSF51735">
    <property type="entry name" value="NAD(P)-binding Rossmann-fold domains"/>
    <property type="match status" value="1"/>
</dbReference>
<dbReference type="InterPro" id="IPR046346">
    <property type="entry name" value="Aminoacid_DH-like_N_sf"/>
</dbReference>
<evidence type="ECO:0000256" key="3">
    <source>
        <dbReference type="ARBA" id="ARBA00022605"/>
    </source>
</evidence>
<dbReference type="GO" id="GO:0004477">
    <property type="term" value="F:methenyltetrahydrofolate cyclohydrolase activity"/>
    <property type="evidence" value="ECO:0007669"/>
    <property type="project" value="UniProtKB-UniRule"/>
</dbReference>
<organism evidence="14 15">
    <name type="scientific">Anaerosolibacter carboniphilus</name>
    <dbReference type="NCBI Taxonomy" id="1417629"/>
    <lineage>
        <taxon>Bacteria</taxon>
        <taxon>Bacillati</taxon>
        <taxon>Bacillota</taxon>
        <taxon>Clostridia</taxon>
        <taxon>Peptostreptococcales</taxon>
        <taxon>Thermotaleaceae</taxon>
        <taxon>Anaerosolibacter</taxon>
    </lineage>
</organism>
<dbReference type="Proteomes" id="UP000579281">
    <property type="component" value="Unassembled WGS sequence"/>
</dbReference>
<protein>
    <recommendedName>
        <fullName evidence="11">Bifunctional protein FolD</fullName>
    </recommendedName>
    <domain>
        <recommendedName>
            <fullName evidence="11">Methylenetetrahydrofolate dehydrogenase</fullName>
            <ecNumber evidence="11">1.5.1.5</ecNumber>
        </recommendedName>
    </domain>
    <domain>
        <recommendedName>
            <fullName evidence="11">Methenyltetrahydrofolate cyclohydrolase</fullName>
            <ecNumber evidence="11">3.5.4.9</ecNumber>
        </recommendedName>
    </domain>
</protein>
<keyword evidence="10 11" id="KW-0511">Multifunctional enzyme</keyword>
<dbReference type="EMBL" id="JACHEN010000022">
    <property type="protein sequence ID" value="MBB6217321.1"/>
    <property type="molecule type" value="Genomic_DNA"/>
</dbReference>
<reference evidence="14 15" key="1">
    <citation type="submission" date="2020-08" db="EMBL/GenBank/DDBJ databases">
        <title>Genomic Encyclopedia of Type Strains, Phase IV (KMG-IV): sequencing the most valuable type-strain genomes for metagenomic binning, comparative biology and taxonomic classification.</title>
        <authorList>
            <person name="Goeker M."/>
        </authorList>
    </citation>
    <scope>NUCLEOTIDE SEQUENCE [LARGE SCALE GENOMIC DNA]</scope>
    <source>
        <strain evidence="14 15">DSM 103526</strain>
    </source>
</reference>
<feature type="domain" description="Tetrahydrofolate dehydrogenase/cyclohydrolase catalytic" evidence="12">
    <location>
        <begin position="5"/>
        <end position="119"/>
    </location>
</feature>
<keyword evidence="4 11" id="KW-0658">Purine biosynthesis</keyword>
<evidence type="ECO:0000313" key="14">
    <source>
        <dbReference type="EMBL" id="MBB6217321.1"/>
    </source>
</evidence>
<comment type="function">
    <text evidence="11">Catalyzes the oxidation of 5,10-methylenetetrahydrofolate to 5,10-methenyltetrahydrofolate and then the hydrolysis of 5,10-methenyltetrahydrofolate to 10-formyltetrahydrofolate.</text>
</comment>
<feature type="binding site" evidence="11">
    <location>
        <position position="231"/>
    </location>
    <ligand>
        <name>NADP(+)</name>
        <dbReference type="ChEBI" id="CHEBI:58349"/>
    </ligand>
</feature>
<evidence type="ECO:0000256" key="1">
    <source>
        <dbReference type="ARBA" id="ARBA00004777"/>
    </source>
</evidence>
<keyword evidence="6 11" id="KW-0521">NADP</keyword>